<dbReference type="SUPFAM" id="SSF55653">
    <property type="entry name" value="Ribosomal protein L9 C-domain"/>
    <property type="match status" value="1"/>
</dbReference>
<keyword evidence="2 7" id="KW-0699">rRNA-binding</keyword>
<dbReference type="Proteomes" id="UP000480684">
    <property type="component" value="Unassembled WGS sequence"/>
</dbReference>
<dbReference type="SUPFAM" id="SSF55658">
    <property type="entry name" value="L9 N-domain-like"/>
    <property type="match status" value="1"/>
</dbReference>
<dbReference type="GO" id="GO:0019843">
    <property type="term" value="F:rRNA binding"/>
    <property type="evidence" value="ECO:0007669"/>
    <property type="project" value="UniProtKB-UniRule"/>
</dbReference>
<dbReference type="InterPro" id="IPR036791">
    <property type="entry name" value="Ribosomal_bL9_C_sf"/>
</dbReference>
<evidence type="ECO:0000256" key="4">
    <source>
        <dbReference type="ARBA" id="ARBA00022980"/>
    </source>
</evidence>
<dbReference type="GO" id="GO:0005840">
    <property type="term" value="C:ribosome"/>
    <property type="evidence" value="ECO:0007669"/>
    <property type="project" value="UniProtKB-KW"/>
</dbReference>
<evidence type="ECO:0000313" key="11">
    <source>
        <dbReference type="Proteomes" id="UP000480684"/>
    </source>
</evidence>
<dbReference type="GO" id="GO:0003735">
    <property type="term" value="F:structural constituent of ribosome"/>
    <property type="evidence" value="ECO:0007669"/>
    <property type="project" value="InterPro"/>
</dbReference>
<evidence type="ECO:0000256" key="8">
    <source>
        <dbReference type="SAM" id="MobiDB-lite"/>
    </source>
</evidence>
<dbReference type="Pfam" id="PF01281">
    <property type="entry name" value="Ribosomal_L9_N"/>
    <property type="match status" value="1"/>
</dbReference>
<dbReference type="GO" id="GO:1990904">
    <property type="term" value="C:ribonucleoprotein complex"/>
    <property type="evidence" value="ECO:0007669"/>
    <property type="project" value="UniProtKB-KW"/>
</dbReference>
<name>A0A7C9UYT9_9PROT</name>
<organism evidence="10 11">
    <name type="scientific">Magnetospirillum aberrantis SpK</name>
    <dbReference type="NCBI Taxonomy" id="908842"/>
    <lineage>
        <taxon>Bacteria</taxon>
        <taxon>Pseudomonadati</taxon>
        <taxon>Pseudomonadota</taxon>
        <taxon>Alphaproteobacteria</taxon>
        <taxon>Rhodospirillales</taxon>
        <taxon>Rhodospirillaceae</taxon>
        <taxon>Magnetospirillum</taxon>
    </lineage>
</organism>
<reference evidence="10 11" key="1">
    <citation type="submission" date="2020-02" db="EMBL/GenBank/DDBJ databases">
        <authorList>
            <person name="Dziuba M."/>
            <person name="Kuznetsov B."/>
            <person name="Mardanov A."/>
            <person name="Ravin N."/>
            <person name="Grouzdev D."/>
        </authorList>
    </citation>
    <scope>NUCLEOTIDE SEQUENCE [LARGE SCALE GENOMIC DNA]</scope>
    <source>
        <strain evidence="10 11">SpK</strain>
    </source>
</reference>
<evidence type="ECO:0000259" key="9">
    <source>
        <dbReference type="PROSITE" id="PS00651"/>
    </source>
</evidence>
<comment type="function">
    <text evidence="7">Binds to the 23S rRNA.</text>
</comment>
<keyword evidence="11" id="KW-1185">Reference proteome</keyword>
<dbReference type="PROSITE" id="PS00651">
    <property type="entry name" value="RIBOSOMAL_L9"/>
    <property type="match status" value="1"/>
</dbReference>
<dbReference type="InterPro" id="IPR020594">
    <property type="entry name" value="Ribosomal_bL9_bac/chp"/>
</dbReference>
<dbReference type="RefSeq" id="WP_163677835.1">
    <property type="nucleotide sequence ID" value="NZ_JAAIYP010000035.1"/>
</dbReference>
<dbReference type="InterPro" id="IPR020069">
    <property type="entry name" value="Ribosomal_bL9_C"/>
</dbReference>
<feature type="domain" description="Ribosomal protein L9" evidence="9">
    <location>
        <begin position="13"/>
        <end position="40"/>
    </location>
</feature>
<evidence type="ECO:0000256" key="7">
    <source>
        <dbReference type="HAMAP-Rule" id="MF_00503"/>
    </source>
</evidence>
<feature type="region of interest" description="Disordered" evidence="8">
    <location>
        <begin position="155"/>
        <end position="195"/>
    </location>
</feature>
<keyword evidence="5 7" id="KW-0687">Ribonucleoprotein</keyword>
<dbReference type="NCBIfam" id="TIGR00158">
    <property type="entry name" value="L9"/>
    <property type="match status" value="1"/>
</dbReference>
<evidence type="ECO:0000313" key="10">
    <source>
        <dbReference type="EMBL" id="NFV80155.1"/>
    </source>
</evidence>
<evidence type="ECO:0000256" key="2">
    <source>
        <dbReference type="ARBA" id="ARBA00022730"/>
    </source>
</evidence>
<comment type="similarity">
    <text evidence="1 7">Belongs to the bacterial ribosomal protein bL9 family.</text>
</comment>
<evidence type="ECO:0000256" key="6">
    <source>
        <dbReference type="ARBA" id="ARBA00035292"/>
    </source>
</evidence>
<evidence type="ECO:0000256" key="1">
    <source>
        <dbReference type="ARBA" id="ARBA00010605"/>
    </source>
</evidence>
<protein>
    <recommendedName>
        <fullName evidence="6 7">Large ribosomal subunit protein bL9</fullName>
    </recommendedName>
</protein>
<dbReference type="InterPro" id="IPR000244">
    <property type="entry name" value="Ribosomal_bL9"/>
</dbReference>
<comment type="caution">
    <text evidence="10">The sequence shown here is derived from an EMBL/GenBank/DDBJ whole genome shotgun (WGS) entry which is preliminary data.</text>
</comment>
<evidence type="ECO:0000256" key="5">
    <source>
        <dbReference type="ARBA" id="ARBA00023274"/>
    </source>
</evidence>
<dbReference type="InterPro" id="IPR009027">
    <property type="entry name" value="Ribosomal_bL9/RNase_H1_N"/>
</dbReference>
<evidence type="ECO:0000256" key="3">
    <source>
        <dbReference type="ARBA" id="ARBA00022884"/>
    </source>
</evidence>
<keyword evidence="4 7" id="KW-0689">Ribosomal protein</keyword>
<dbReference type="GO" id="GO:0006412">
    <property type="term" value="P:translation"/>
    <property type="evidence" value="ECO:0007669"/>
    <property type="project" value="UniProtKB-UniRule"/>
</dbReference>
<dbReference type="InterPro" id="IPR020070">
    <property type="entry name" value="Ribosomal_bL9_N"/>
</dbReference>
<proteinExistence type="inferred from homology"/>
<dbReference type="HAMAP" id="MF_00503">
    <property type="entry name" value="Ribosomal_bL9"/>
    <property type="match status" value="1"/>
</dbReference>
<keyword evidence="3 7" id="KW-0694">RNA-binding</keyword>
<dbReference type="Gene3D" id="3.40.5.10">
    <property type="entry name" value="Ribosomal protein L9, N-terminal domain"/>
    <property type="match status" value="1"/>
</dbReference>
<dbReference type="PANTHER" id="PTHR21368">
    <property type="entry name" value="50S RIBOSOMAL PROTEIN L9"/>
    <property type="match status" value="1"/>
</dbReference>
<dbReference type="Gene3D" id="3.10.430.100">
    <property type="entry name" value="Ribosomal protein L9, C-terminal domain"/>
    <property type="match status" value="1"/>
</dbReference>
<gene>
    <name evidence="7 10" type="primary">rplI</name>
    <name evidence="10" type="ORF">G4223_08535</name>
</gene>
<accession>A0A7C9UYT9</accession>
<feature type="compositionally biased region" description="Acidic residues" evidence="8">
    <location>
        <begin position="161"/>
        <end position="195"/>
    </location>
</feature>
<dbReference type="AlphaFoldDB" id="A0A7C9UYT9"/>
<dbReference type="EMBL" id="JAAIYP010000035">
    <property type="protein sequence ID" value="NFV80155.1"/>
    <property type="molecule type" value="Genomic_DNA"/>
</dbReference>
<dbReference type="Pfam" id="PF03948">
    <property type="entry name" value="Ribosomal_L9_C"/>
    <property type="match status" value="1"/>
</dbReference>
<dbReference type="InterPro" id="IPR036935">
    <property type="entry name" value="Ribosomal_bL9_N_sf"/>
</dbReference>
<sequence>MEVILLERIEKLGQMGDVVKVKPGFARNFLLPQKKALRANKDNLAFFEKQRTQLEAINLKRRDEAQAVAAKMEGLKVLMVRQAGEGGQLYGSVSGRDVAEAVKAAGYTIERNQVNLESPIKTLGSYPVRVALHPEVSVLVTVTVARSQEEAERAAAAAVETEAEAEVEVEATEEVAEIEAEDEVEATEAEETPEA</sequence>